<reference evidence="3" key="2">
    <citation type="submission" date="2015-01" db="EMBL/GenBank/DDBJ databases">
        <title>Evolutionary Origins and Diversification of the Mycorrhizal Mutualists.</title>
        <authorList>
            <consortium name="DOE Joint Genome Institute"/>
            <consortium name="Mycorrhizal Genomics Consortium"/>
            <person name="Kohler A."/>
            <person name="Kuo A."/>
            <person name="Nagy L.G."/>
            <person name="Floudas D."/>
            <person name="Copeland A."/>
            <person name="Barry K.W."/>
            <person name="Cichocki N."/>
            <person name="Veneault-Fourrey C."/>
            <person name="LaButti K."/>
            <person name="Lindquist E.A."/>
            <person name="Lipzen A."/>
            <person name="Lundell T."/>
            <person name="Morin E."/>
            <person name="Murat C."/>
            <person name="Riley R."/>
            <person name="Ohm R."/>
            <person name="Sun H."/>
            <person name="Tunlid A."/>
            <person name="Henrissat B."/>
            <person name="Grigoriev I.V."/>
            <person name="Hibbett D.S."/>
            <person name="Martin F."/>
        </authorList>
    </citation>
    <scope>NUCLEOTIDE SEQUENCE [LARGE SCALE GENOMIC DNA]</scope>
    <source>
        <strain evidence="3">MAFF 305830</strain>
    </source>
</reference>
<organism evidence="2 3">
    <name type="scientific">Serendipita vermifera MAFF 305830</name>
    <dbReference type="NCBI Taxonomy" id="933852"/>
    <lineage>
        <taxon>Eukaryota</taxon>
        <taxon>Fungi</taxon>
        <taxon>Dikarya</taxon>
        <taxon>Basidiomycota</taxon>
        <taxon>Agaricomycotina</taxon>
        <taxon>Agaricomycetes</taxon>
        <taxon>Sebacinales</taxon>
        <taxon>Serendipitaceae</taxon>
        <taxon>Serendipita</taxon>
    </lineage>
</organism>
<evidence type="ECO:0000256" key="1">
    <source>
        <dbReference type="SAM" id="MobiDB-lite"/>
    </source>
</evidence>
<reference evidence="2 3" key="1">
    <citation type="submission" date="2014-04" db="EMBL/GenBank/DDBJ databases">
        <authorList>
            <consortium name="DOE Joint Genome Institute"/>
            <person name="Kuo A."/>
            <person name="Zuccaro A."/>
            <person name="Kohler A."/>
            <person name="Nagy L.G."/>
            <person name="Floudas D."/>
            <person name="Copeland A."/>
            <person name="Barry K.W."/>
            <person name="Cichocki N."/>
            <person name="Veneault-Fourrey C."/>
            <person name="LaButti K."/>
            <person name="Lindquist E.A."/>
            <person name="Lipzen A."/>
            <person name="Lundell T."/>
            <person name="Morin E."/>
            <person name="Murat C."/>
            <person name="Sun H."/>
            <person name="Tunlid A."/>
            <person name="Henrissat B."/>
            <person name="Grigoriev I.V."/>
            <person name="Hibbett D.S."/>
            <person name="Martin F."/>
            <person name="Nordberg H.P."/>
            <person name="Cantor M.N."/>
            <person name="Hua S.X."/>
        </authorList>
    </citation>
    <scope>NUCLEOTIDE SEQUENCE [LARGE SCALE GENOMIC DNA]</scope>
    <source>
        <strain evidence="2 3">MAFF 305830</strain>
    </source>
</reference>
<keyword evidence="3" id="KW-1185">Reference proteome</keyword>
<dbReference type="Proteomes" id="UP000054097">
    <property type="component" value="Unassembled WGS sequence"/>
</dbReference>
<protein>
    <submittedName>
        <fullName evidence="2">Uncharacterized protein</fullName>
    </submittedName>
</protein>
<feature type="region of interest" description="Disordered" evidence="1">
    <location>
        <begin position="461"/>
        <end position="491"/>
    </location>
</feature>
<accession>A0A0C2WYL9</accession>
<gene>
    <name evidence="2" type="ORF">M408DRAFT_332927</name>
</gene>
<evidence type="ECO:0000313" key="2">
    <source>
        <dbReference type="EMBL" id="KIM22417.1"/>
    </source>
</evidence>
<evidence type="ECO:0000313" key="3">
    <source>
        <dbReference type="Proteomes" id="UP000054097"/>
    </source>
</evidence>
<sequence length="491" mass="56521">MSKPVALERAEMQMELKPGTVLRTMMEEHEFLDEFMNMMKERIELDRQHLMNLKELRDKRNRKWENSRIWPLASPFVSYLADEIKHIEDNINENSSKLDQSPKFPALSHQTEGEFNPLRMPECLEPSYIEYLRCHELVSAENSVKSLKEHSAKWKETNSVYTLPEADRAYRKAIHQQQRIATQAFNWYQDEFPVLLERHQERVEAIKTLLKVMLTDKSRFASNLSIASSTAIHHTAIFTSTEFIGSHHDDMSWEKGHVLVHKTRYYNYMLDELVSCPLLGLGVENTIGLANRLLDDFGATYEPPQTITGCELYRILRYENAISKSNASILQNYLGDAWFWECLKSVLFADSPLLPLPRPLYYRGMSRSSMETLLRGKVLVARKPALSLLVRLMDTIRAHGRPAADARSNAAVLLTFDPEMATLIGDIWRKWDIIGDCSLPSGVERVWNDGMKYSEIVWKKTSQSYSSRSPPISPTSSSQRAESEWGIGQSP</sequence>
<dbReference type="EMBL" id="KN824356">
    <property type="protein sequence ID" value="KIM22417.1"/>
    <property type="molecule type" value="Genomic_DNA"/>
</dbReference>
<name>A0A0C2WYL9_SERVB</name>
<feature type="compositionally biased region" description="Low complexity" evidence="1">
    <location>
        <begin position="462"/>
        <end position="478"/>
    </location>
</feature>
<dbReference type="HOGENOM" id="CLU_051728_0_0_1"/>
<proteinExistence type="predicted"/>
<dbReference type="AlphaFoldDB" id="A0A0C2WYL9"/>